<comment type="cofactor">
    <cofactor evidence="16">
        <name>Mn(2+)</name>
        <dbReference type="ChEBI" id="CHEBI:29035"/>
    </cofactor>
    <text evidence="16">The cofactor is mostly bound to the substrate.</text>
</comment>
<dbReference type="EC" id="2.4.1.101" evidence="13 16"/>
<dbReference type="InterPro" id="IPR052261">
    <property type="entry name" value="Glycosyltransferase_13"/>
</dbReference>
<keyword evidence="10 16" id="KW-0333">Golgi apparatus</keyword>
<dbReference type="EMBL" id="JAGKQM010000006">
    <property type="protein sequence ID" value="KAH0924445.1"/>
    <property type="molecule type" value="Genomic_DNA"/>
</dbReference>
<organism evidence="17 18">
    <name type="scientific">Brassica napus</name>
    <name type="common">Rape</name>
    <dbReference type="NCBI Taxonomy" id="3708"/>
    <lineage>
        <taxon>Eukaryota</taxon>
        <taxon>Viridiplantae</taxon>
        <taxon>Streptophyta</taxon>
        <taxon>Embryophyta</taxon>
        <taxon>Tracheophyta</taxon>
        <taxon>Spermatophyta</taxon>
        <taxon>Magnoliopsida</taxon>
        <taxon>eudicotyledons</taxon>
        <taxon>Gunneridae</taxon>
        <taxon>Pentapetalae</taxon>
        <taxon>rosids</taxon>
        <taxon>malvids</taxon>
        <taxon>Brassicales</taxon>
        <taxon>Brassicaceae</taxon>
        <taxon>Brassiceae</taxon>
        <taxon>Brassica</taxon>
    </lineage>
</organism>
<gene>
    <name evidence="17" type="ORF">HID58_024463</name>
</gene>
<comment type="catalytic activity">
    <reaction evidence="15 16">
        <text>N(4)-(alpha-D-Man-(1-&gt;3)-[alpha-D-Man-(1-&gt;3)-[alpha-D-Man-(1-&gt;6)]-alpha-D-Man-(1-&gt;6)]-beta-D-Man-(1-&gt;4)-beta-D-GlcNAc-(1-&gt;4)-beta-D-GlcNAc)-L-asparaginyl-[protein] (N-glucan mannose isomer 5A1,2) + UDP-N-acetyl-alpha-D-glucosamine = N(4)-{beta-D-GlcNAc-(1-&gt;2)-alpha-D-Man-(1-&gt;3)-[alpha-D-Man-(1-&gt;3)-[alpha-D-Man-(1-&gt;6)]-alpha-D-Man-(1-&gt;6)]-beta-D-Man-(1-&gt;4)-beta-D-GlcNAc-(1-&gt;4)-beta-D-GlcNAc}-L-asparaginyl-[protein] + UDP + H(+)</text>
        <dbReference type="Rhea" id="RHEA:11456"/>
        <dbReference type="Rhea" id="RHEA-COMP:14367"/>
        <dbReference type="Rhea" id="RHEA-COMP:14368"/>
        <dbReference type="ChEBI" id="CHEBI:15378"/>
        <dbReference type="ChEBI" id="CHEBI:57705"/>
        <dbReference type="ChEBI" id="CHEBI:58223"/>
        <dbReference type="ChEBI" id="CHEBI:59087"/>
        <dbReference type="ChEBI" id="CHEBI:60625"/>
        <dbReference type="EC" id="2.4.1.101"/>
    </reaction>
</comment>
<evidence type="ECO:0000256" key="8">
    <source>
        <dbReference type="ARBA" id="ARBA00022968"/>
    </source>
</evidence>
<proteinExistence type="inferred from homology"/>
<comment type="caution">
    <text evidence="17">The sequence shown here is derived from an EMBL/GenBank/DDBJ whole genome shotgun (WGS) entry which is preliminary data.</text>
</comment>
<keyword evidence="11" id="KW-0472">Membrane</keyword>
<evidence type="ECO:0000256" key="14">
    <source>
        <dbReference type="ARBA" id="ARBA00041712"/>
    </source>
</evidence>
<evidence type="ECO:0000256" key="9">
    <source>
        <dbReference type="ARBA" id="ARBA00022989"/>
    </source>
</evidence>
<evidence type="ECO:0000256" key="5">
    <source>
        <dbReference type="ARBA" id="ARBA00022679"/>
    </source>
</evidence>
<evidence type="ECO:0000256" key="16">
    <source>
        <dbReference type="RuleBase" id="RU368119"/>
    </source>
</evidence>
<evidence type="ECO:0000256" key="3">
    <source>
        <dbReference type="ARBA" id="ARBA00006492"/>
    </source>
</evidence>
<dbReference type="InterPro" id="IPR029044">
    <property type="entry name" value="Nucleotide-diphossugar_trans"/>
</dbReference>
<dbReference type="PANTHER" id="PTHR10468:SF0">
    <property type="entry name" value="ALPHA-1,3-MANNOSYL-GLYCOPROTEIN 2-BETA-N-ACETYLGLUCOSAMINYLTRANSFERASE"/>
    <property type="match status" value="1"/>
</dbReference>
<keyword evidence="9" id="KW-1133">Transmembrane helix</keyword>
<protein>
    <recommendedName>
        <fullName evidence="13 16">Alpha-1,3-mannosyl-glycoprotein 2-beta-N-acetylglucosaminyltransferase</fullName>
        <shortName evidence="16">GNT-I</shortName>
        <shortName evidence="16">GlcNAc-T I</shortName>
        <ecNumber evidence="13 16">2.4.1.101</ecNumber>
    </recommendedName>
    <alternativeName>
        <fullName evidence="14 16">N-glycosyl-oligosaccharide-glycoprotein N-acetylglucosaminyltransferase I</fullName>
    </alternativeName>
</protein>
<dbReference type="PANTHER" id="PTHR10468">
    <property type="entry name" value="PROTEIN O-LINKED-MANNOSE BETA-1,2-N-ACETYLGLUCOSAMINYLTRANSFERASE 1/ALPHA-1,3-MANNOSYL-GLYCOPROTEIN 2-BETA-N-ACETYLGLUCOSAMINYLTRANSFERASE"/>
    <property type="match status" value="1"/>
</dbReference>
<accession>A0ABQ8D7H6</accession>
<comment type="subcellular location">
    <subcellularLocation>
        <location evidence="1 16">Golgi apparatus membrane</location>
        <topology evidence="1 16">Single-pass type II membrane protein</topology>
    </subcellularLocation>
</comment>
<keyword evidence="7 16" id="KW-0479">Metal-binding</keyword>
<evidence type="ECO:0000313" key="17">
    <source>
        <dbReference type="EMBL" id="KAH0924445.1"/>
    </source>
</evidence>
<dbReference type="Gene3D" id="3.90.550.10">
    <property type="entry name" value="Spore Coat Polysaccharide Biosynthesis Protein SpsA, Chain A"/>
    <property type="match status" value="1"/>
</dbReference>
<evidence type="ECO:0000256" key="6">
    <source>
        <dbReference type="ARBA" id="ARBA00022692"/>
    </source>
</evidence>
<evidence type="ECO:0000256" key="2">
    <source>
        <dbReference type="ARBA" id="ARBA00004922"/>
    </source>
</evidence>
<comment type="function">
    <text evidence="16">Initiates complex N-linked carbohydrate formation. Essential for the conversion of high-mannose to hybrid and complex N-glycans.</text>
</comment>
<keyword evidence="4 16" id="KW-0328">Glycosyltransferase</keyword>
<evidence type="ECO:0000256" key="12">
    <source>
        <dbReference type="ARBA" id="ARBA00023211"/>
    </source>
</evidence>
<comment type="similarity">
    <text evidence="3 16">Belongs to the glycosyltransferase 13 family.</text>
</comment>
<evidence type="ECO:0000313" key="18">
    <source>
        <dbReference type="Proteomes" id="UP000824890"/>
    </source>
</evidence>
<evidence type="ECO:0000256" key="11">
    <source>
        <dbReference type="ARBA" id="ARBA00023136"/>
    </source>
</evidence>
<evidence type="ECO:0000256" key="13">
    <source>
        <dbReference type="ARBA" id="ARBA00038949"/>
    </source>
</evidence>
<evidence type="ECO:0000256" key="10">
    <source>
        <dbReference type="ARBA" id="ARBA00023034"/>
    </source>
</evidence>
<reference evidence="17 18" key="1">
    <citation type="submission" date="2021-05" db="EMBL/GenBank/DDBJ databases">
        <title>Genome Assembly of Synthetic Allotetraploid Brassica napus Reveals Homoeologous Exchanges between Subgenomes.</title>
        <authorList>
            <person name="Davis J.T."/>
        </authorList>
    </citation>
    <scope>NUCLEOTIDE SEQUENCE [LARGE SCALE GENOMIC DNA]</scope>
    <source>
        <strain evidence="18">cv. Da-Ae</strain>
        <tissue evidence="17">Seedling</tissue>
    </source>
</reference>
<evidence type="ECO:0000256" key="7">
    <source>
        <dbReference type="ARBA" id="ARBA00022723"/>
    </source>
</evidence>
<dbReference type="SUPFAM" id="SSF53448">
    <property type="entry name" value="Nucleotide-diphospho-sugar transferases"/>
    <property type="match status" value="1"/>
</dbReference>
<keyword evidence="12 16" id="KW-0464">Manganese</keyword>
<keyword evidence="18" id="KW-1185">Reference proteome</keyword>
<dbReference type="Proteomes" id="UP000824890">
    <property type="component" value="Unassembled WGS sequence"/>
</dbReference>
<keyword evidence="5" id="KW-0808">Transferase</keyword>
<evidence type="ECO:0000256" key="15">
    <source>
        <dbReference type="ARBA" id="ARBA00049421"/>
    </source>
</evidence>
<sequence length="297" mass="34150">MARVPCDLRFLLIPAAFMFIYIQMRLFQTQSQYADRLSSALESENHCTSQLRSLIDQVSTKQSRILALEDLKNRQDQQLVQLKDLIHTFESKGIAKLTQGGQGPLAAVVIMACSRADYLERTVNSVLKYQSPIASKYPLFISQDGSNQAVKSKSLSYTQLTYMQHLDFEPVITERPGELIAYYKIARHYKWALDQLFYKHKFSRVIILEDDMEIAPDFFDYFEAAARLMDRDGTIMAASSWNDNGQKQFVHDPCKILLLFAYPRSFFSLSSNISFCPAHNLQMHFTDQIFFLAWGGC</sequence>
<evidence type="ECO:0000256" key="1">
    <source>
        <dbReference type="ARBA" id="ARBA00004323"/>
    </source>
</evidence>
<name>A0ABQ8D7H6_BRANA</name>
<keyword evidence="8 16" id="KW-0735">Signal-anchor</keyword>
<dbReference type="Pfam" id="PF03071">
    <property type="entry name" value="GNT-I"/>
    <property type="match status" value="1"/>
</dbReference>
<evidence type="ECO:0000256" key="4">
    <source>
        <dbReference type="ARBA" id="ARBA00022676"/>
    </source>
</evidence>
<keyword evidence="6" id="KW-0812">Transmembrane</keyword>
<comment type="pathway">
    <text evidence="2 16">Protein modification; protein glycosylation.</text>
</comment>
<dbReference type="InterPro" id="IPR004139">
    <property type="entry name" value="Glyco_trans_13"/>
</dbReference>